<dbReference type="GO" id="GO:0046961">
    <property type="term" value="F:proton-transporting ATPase activity, rotational mechanism"/>
    <property type="evidence" value="ECO:0007669"/>
    <property type="project" value="InterPro"/>
</dbReference>
<reference evidence="4" key="1">
    <citation type="submission" date="2016-10" db="EMBL/GenBank/DDBJ databases">
        <title>Sequence of Gallionella enrichment culture.</title>
        <authorList>
            <person name="Poehlein A."/>
            <person name="Muehling M."/>
            <person name="Daniel R."/>
        </authorList>
    </citation>
    <scope>NUCLEOTIDE SEQUENCE</scope>
</reference>
<protein>
    <submittedName>
        <fullName evidence="4">V-type ATP synthase subunit C</fullName>
    </submittedName>
</protein>
<keyword evidence="3" id="KW-0406">Ion transport</keyword>
<accession>A0A1J5T4G0</accession>
<dbReference type="InterPro" id="IPR036079">
    <property type="entry name" value="ATPase_csu/dsu_sf"/>
</dbReference>
<keyword evidence="2" id="KW-0813">Transport</keyword>
<dbReference type="Gene3D" id="1.20.1690.10">
    <property type="entry name" value="V-type ATP synthase subunit C domain"/>
    <property type="match status" value="2"/>
</dbReference>
<dbReference type="InterPro" id="IPR044911">
    <property type="entry name" value="V-type_ATPase_csu/dsu_dom_3"/>
</dbReference>
<comment type="similarity">
    <text evidence="1">Belongs to the V-ATPase V0D/AC39 subunit family.</text>
</comment>
<dbReference type="Gene3D" id="1.10.132.50">
    <property type="entry name" value="ATP synthase (C/AC39) subunit, domain 3"/>
    <property type="match status" value="1"/>
</dbReference>
<organism evidence="4">
    <name type="scientific">mine drainage metagenome</name>
    <dbReference type="NCBI Taxonomy" id="410659"/>
    <lineage>
        <taxon>unclassified sequences</taxon>
        <taxon>metagenomes</taxon>
        <taxon>ecological metagenomes</taxon>
    </lineage>
</organism>
<dbReference type="AlphaFoldDB" id="A0A1J5T4G0"/>
<sequence>MIAAEYAYLNARVNLLAGKLLEPGQVDALIDRTADEAAGDSDRHGRTAGLMHYIGDLDQNNVTLLLQDLAVLIRPLSGEARELLRYWAHRFELNNLKVIIRGKMAGQPQQAIEEQLLDMGRFTSLPLAELLQSDSAAELLRHLEQTPFAELARQARHLLEQGEALFALDAALDRRYFAGLSRRSGSIDNTSGGFLRAIIGSIIDRVNLVWLLRYRFAYGLPPSQAYYLLIPASHRLSAQQLQQLSQQPTFEDVLGNLAEPYASMLAGARNTTEVTLRLEQETWRVAAHALNHSVFNVARALAYLVLRERDLRRLRAIVRGHDVQMDAGMIRTALGLRDSHATGGESGHV</sequence>
<dbReference type="Pfam" id="PF01992">
    <property type="entry name" value="vATP-synt_AC39"/>
    <property type="match status" value="1"/>
</dbReference>
<dbReference type="EMBL" id="MLJW01000021">
    <property type="protein sequence ID" value="OIR11181.1"/>
    <property type="molecule type" value="Genomic_DNA"/>
</dbReference>
<dbReference type="InterPro" id="IPR002843">
    <property type="entry name" value="ATPase_V0-cplx_csu/dsu"/>
</dbReference>
<dbReference type="InterPro" id="IPR050873">
    <property type="entry name" value="V-ATPase_V0D/AC39_subunit"/>
</dbReference>
<evidence type="ECO:0000256" key="3">
    <source>
        <dbReference type="ARBA" id="ARBA00023065"/>
    </source>
</evidence>
<dbReference type="SUPFAM" id="SSF103486">
    <property type="entry name" value="V-type ATP synthase subunit C"/>
    <property type="match status" value="1"/>
</dbReference>
<gene>
    <name evidence="4" type="primary">atpC_4</name>
    <name evidence="4" type="ORF">GALL_73590</name>
</gene>
<dbReference type="PANTHER" id="PTHR38682">
    <property type="entry name" value="V-TYPE ATP SYNTHASE SUBUNIT C"/>
    <property type="match status" value="1"/>
</dbReference>
<name>A0A1J5T4G0_9ZZZZ</name>
<evidence type="ECO:0000256" key="1">
    <source>
        <dbReference type="ARBA" id="ARBA00006709"/>
    </source>
</evidence>
<dbReference type="InterPro" id="IPR035067">
    <property type="entry name" value="V-type_ATPase_csu/dsu"/>
</dbReference>
<evidence type="ECO:0000313" key="4">
    <source>
        <dbReference type="EMBL" id="OIR11181.1"/>
    </source>
</evidence>
<comment type="caution">
    <text evidence="4">The sequence shown here is derived from an EMBL/GenBank/DDBJ whole genome shotgun (WGS) entry which is preliminary data.</text>
</comment>
<dbReference type="PANTHER" id="PTHR38682:SF1">
    <property type="entry name" value="V-TYPE ATP SYNTHASE SUBUNIT C"/>
    <property type="match status" value="1"/>
</dbReference>
<evidence type="ECO:0000256" key="2">
    <source>
        <dbReference type="ARBA" id="ARBA00022448"/>
    </source>
</evidence>
<proteinExistence type="inferred from homology"/>